<dbReference type="PRINTS" id="PR01437">
    <property type="entry name" value="NUOXDRDTASE4"/>
</dbReference>
<proteinExistence type="inferred from homology"/>
<keyword evidence="12" id="KW-0560">Oxidoreductase</keyword>
<evidence type="ECO:0000259" key="11">
    <source>
        <dbReference type="Pfam" id="PF00361"/>
    </source>
</evidence>
<dbReference type="InterPro" id="IPR003918">
    <property type="entry name" value="NADH_UbQ_OxRdtase"/>
</dbReference>
<evidence type="ECO:0000256" key="8">
    <source>
        <dbReference type="ARBA" id="ARBA00032798"/>
    </source>
</evidence>
<feature type="domain" description="NADH:quinone oxidoreductase/Mrp antiporter transmembrane" evidence="11">
    <location>
        <begin position="140"/>
        <end position="379"/>
    </location>
</feature>
<feature type="transmembrane region" description="Helical" evidence="10">
    <location>
        <begin position="30"/>
        <end position="48"/>
    </location>
</feature>
<name>A0A485CBK7_RAOTE</name>
<organism evidence="12 13">
    <name type="scientific">Raoultella terrigena</name>
    <name type="common">Klebsiella terrigena</name>
    <dbReference type="NCBI Taxonomy" id="577"/>
    <lineage>
        <taxon>Bacteria</taxon>
        <taxon>Pseudomonadati</taxon>
        <taxon>Pseudomonadota</taxon>
        <taxon>Gammaproteobacteria</taxon>
        <taxon>Enterobacterales</taxon>
        <taxon>Enterobacteriaceae</taxon>
        <taxon>Klebsiella/Raoultella group</taxon>
        <taxon>Raoultella</taxon>
    </lineage>
</organism>
<evidence type="ECO:0000256" key="1">
    <source>
        <dbReference type="ARBA" id="ARBA00004127"/>
    </source>
</evidence>
<evidence type="ECO:0000256" key="6">
    <source>
        <dbReference type="ARBA" id="ARBA00023136"/>
    </source>
</evidence>
<feature type="transmembrane region" description="Helical" evidence="10">
    <location>
        <begin position="286"/>
        <end position="306"/>
    </location>
</feature>
<feature type="transmembrane region" description="Helical" evidence="10">
    <location>
        <begin position="318"/>
        <end position="336"/>
    </location>
</feature>
<dbReference type="GO" id="GO:0015990">
    <property type="term" value="P:electron transport coupled proton transport"/>
    <property type="evidence" value="ECO:0007669"/>
    <property type="project" value="TreeGrafter"/>
</dbReference>
<dbReference type="Proteomes" id="UP000332594">
    <property type="component" value="Unassembled WGS sequence"/>
</dbReference>
<protein>
    <recommendedName>
        <fullName evidence="3">NADH-quinone oxidoreductase subunit M</fullName>
    </recommendedName>
    <alternativeName>
        <fullName evidence="7">NADH dehydrogenase I subunit M</fullName>
    </alternativeName>
    <alternativeName>
        <fullName evidence="8">NDH-1 subunit M</fullName>
    </alternativeName>
</protein>
<dbReference type="EMBL" id="CAADJG010000002">
    <property type="protein sequence ID" value="VFS79649.1"/>
    <property type="molecule type" value="Genomic_DNA"/>
</dbReference>
<feature type="transmembrane region" description="Helical" evidence="10">
    <location>
        <begin position="136"/>
        <end position="154"/>
    </location>
</feature>
<comment type="similarity">
    <text evidence="2">Belongs to the complex I subunit 4 family.</text>
</comment>
<keyword evidence="6 10" id="KW-0472">Membrane</keyword>
<keyword evidence="5 10" id="KW-1133">Transmembrane helix</keyword>
<evidence type="ECO:0000313" key="12">
    <source>
        <dbReference type="EMBL" id="VFS79649.1"/>
    </source>
</evidence>
<dbReference type="GO" id="GO:0003954">
    <property type="term" value="F:NADH dehydrogenase activity"/>
    <property type="evidence" value="ECO:0007669"/>
    <property type="project" value="TreeGrafter"/>
</dbReference>
<dbReference type="NCBIfam" id="TIGR01972">
    <property type="entry name" value="NDH_I_M"/>
    <property type="match status" value="1"/>
</dbReference>
<dbReference type="PANTHER" id="PTHR43507">
    <property type="entry name" value="NADH-UBIQUINONE OXIDOREDUCTASE CHAIN 4"/>
    <property type="match status" value="1"/>
</dbReference>
<evidence type="ECO:0000256" key="7">
    <source>
        <dbReference type="ARBA" id="ARBA00031584"/>
    </source>
</evidence>
<feature type="transmembrane region" description="Helical" evidence="10">
    <location>
        <begin position="6"/>
        <end position="23"/>
    </location>
</feature>
<dbReference type="GO" id="GO:0012505">
    <property type="term" value="C:endomembrane system"/>
    <property type="evidence" value="ECO:0007669"/>
    <property type="project" value="UniProtKB-SubCell"/>
</dbReference>
<reference evidence="12 13" key="1">
    <citation type="submission" date="2019-03" db="EMBL/GenBank/DDBJ databases">
        <authorList>
            <consortium name="Pathogen Informatics"/>
        </authorList>
    </citation>
    <scope>NUCLEOTIDE SEQUENCE [LARGE SCALE GENOMIC DNA]</scope>
    <source>
        <strain evidence="12 13">NCTC13038</strain>
    </source>
</reference>
<dbReference type="GO" id="GO:0048039">
    <property type="term" value="F:ubiquinone binding"/>
    <property type="evidence" value="ECO:0007669"/>
    <property type="project" value="TreeGrafter"/>
</dbReference>
<evidence type="ECO:0000256" key="2">
    <source>
        <dbReference type="ARBA" id="ARBA00009025"/>
    </source>
</evidence>
<dbReference type="GO" id="GO:0016020">
    <property type="term" value="C:membrane"/>
    <property type="evidence" value="ECO:0007669"/>
    <property type="project" value="UniProtKB-SubCell"/>
</dbReference>
<dbReference type="InterPro" id="IPR010227">
    <property type="entry name" value="NADH_Q_OxRdtase_chainM/4"/>
</dbReference>
<dbReference type="AlphaFoldDB" id="A0A485CBK7"/>
<feature type="transmembrane region" description="Helical" evidence="10">
    <location>
        <begin position="77"/>
        <end position="103"/>
    </location>
</feature>
<dbReference type="InterPro" id="IPR001750">
    <property type="entry name" value="ND/Mrp_TM"/>
</dbReference>
<dbReference type="GO" id="GO:0008137">
    <property type="term" value="F:NADH dehydrogenase (ubiquinone) activity"/>
    <property type="evidence" value="ECO:0007669"/>
    <property type="project" value="InterPro"/>
</dbReference>
<dbReference type="NCBIfam" id="NF004498">
    <property type="entry name" value="PRK05846.1-1"/>
    <property type="match status" value="1"/>
</dbReference>
<evidence type="ECO:0000313" key="13">
    <source>
        <dbReference type="Proteomes" id="UP000332594"/>
    </source>
</evidence>
<dbReference type="PANTHER" id="PTHR43507:SF1">
    <property type="entry name" value="NADH-UBIQUINONE OXIDOREDUCTASE CHAIN 4"/>
    <property type="match status" value="1"/>
</dbReference>
<sequence>MLLPWLILIPFIGGFLCWQTERFGVKMPRWIALITMGLTLVLSLQLWLQGGYSLTQAAGIPQWQSEFVMPWIPRFGISIHLAIDGLSLLMVVLTGLLGVLAVLCSWRENRKVSGLLPPQPDVDPGRRYRRVPCHRHVPVLLLLEMMLVPMYFLIALWGHKASDGKTRITAATKFFIYTQASGLVMLIAILALAFVHFNATGVWTFNYEDLLKTPMSHGVEYVLMLGFFIAFAVKMPVVPLHGWLPDAHSQAPTAGSVDLAGILLKTAAYGLLRFALPLFPNASAEFAPIAMWLGIIGIFYGAWMAFCQYDIKRPDCLYLGFSYGFVLIAIYTGSQLAYQGAVIQMIAHGLSAAGLFILCGQLYERLHTRDMRQMGGLWRQN</sequence>
<comment type="subcellular location">
    <subcellularLocation>
        <location evidence="1">Endomembrane system</location>
        <topology evidence="1">Multi-pass membrane protein</topology>
    </subcellularLocation>
    <subcellularLocation>
        <location evidence="9">Membrane</location>
        <topology evidence="9">Multi-pass membrane protein</topology>
    </subcellularLocation>
</comment>
<accession>A0A485CBK7</accession>
<evidence type="ECO:0000256" key="9">
    <source>
        <dbReference type="RuleBase" id="RU000320"/>
    </source>
</evidence>
<evidence type="ECO:0000256" key="10">
    <source>
        <dbReference type="SAM" id="Phobius"/>
    </source>
</evidence>
<dbReference type="GO" id="GO:0042773">
    <property type="term" value="P:ATP synthesis coupled electron transport"/>
    <property type="evidence" value="ECO:0007669"/>
    <property type="project" value="InterPro"/>
</dbReference>
<keyword evidence="4 9" id="KW-0812">Transmembrane</keyword>
<feature type="transmembrane region" description="Helical" evidence="10">
    <location>
        <begin position="174"/>
        <end position="197"/>
    </location>
</feature>
<evidence type="ECO:0000256" key="5">
    <source>
        <dbReference type="ARBA" id="ARBA00022989"/>
    </source>
</evidence>
<evidence type="ECO:0000256" key="3">
    <source>
        <dbReference type="ARBA" id="ARBA00019906"/>
    </source>
</evidence>
<gene>
    <name evidence="12" type="primary">nuoM_2</name>
    <name evidence="12" type="ORF">NCTC13038_04088</name>
</gene>
<feature type="transmembrane region" description="Helical" evidence="10">
    <location>
        <begin position="218"/>
        <end position="237"/>
    </location>
</feature>
<evidence type="ECO:0000256" key="4">
    <source>
        <dbReference type="ARBA" id="ARBA00022692"/>
    </source>
</evidence>
<feature type="transmembrane region" description="Helical" evidence="10">
    <location>
        <begin position="342"/>
        <end position="363"/>
    </location>
</feature>
<dbReference type="Pfam" id="PF00361">
    <property type="entry name" value="Proton_antipo_M"/>
    <property type="match status" value="1"/>
</dbReference>